<evidence type="ECO:0000313" key="5">
    <source>
        <dbReference type="EMBL" id="KAK1135383.1"/>
    </source>
</evidence>
<evidence type="ECO:0000259" key="4">
    <source>
        <dbReference type="PROSITE" id="PS51186"/>
    </source>
</evidence>
<dbReference type="PANTHER" id="PTHR15298">
    <property type="entry name" value="L-COA N-ACYLTRANSFERASE-RELATED"/>
    <property type="match status" value="1"/>
</dbReference>
<comment type="similarity">
    <text evidence="3">Belongs to the glycine N-acyltransferase family.</text>
</comment>
<evidence type="ECO:0000256" key="1">
    <source>
        <dbReference type="ARBA" id="ARBA00022679"/>
    </source>
</evidence>
<proteinExistence type="inferred from homology"/>
<dbReference type="InterPro" id="IPR015938">
    <property type="entry name" value="Glycine_N-acyltransferase_N"/>
</dbReference>
<protein>
    <recommendedName>
        <fullName evidence="3">Glycine N-acyltransferase-like protein</fullName>
        <ecNumber evidence="3">2.3.1.-</ecNumber>
    </recommendedName>
</protein>
<dbReference type="Gene3D" id="3.40.630.30">
    <property type="match status" value="1"/>
</dbReference>
<dbReference type="Pfam" id="PF08444">
    <property type="entry name" value="Gly_acyl_tr_C"/>
    <property type="match status" value="1"/>
</dbReference>
<dbReference type="EC" id="2.3.1.-" evidence="3"/>
<evidence type="ECO:0000313" key="6">
    <source>
        <dbReference type="Proteomes" id="UP001230051"/>
    </source>
</evidence>
<keyword evidence="2 3" id="KW-0012">Acyltransferase</keyword>
<dbReference type="AlphaFoldDB" id="A0AAD8FR58"/>
<keyword evidence="1 3" id="KW-0808">Transferase</keyword>
<sequence length="292" mass="33294">MREVYGAIAQIRHGNACNFEVCVDSWPAFKTVVCRRQRKAIQDPHNPFSNLYTLFTKDVASLRTMLKDKTVINWKQPCHFLVFPSSLLDVIQGEKQKIDHMLDPTCILIHHDPQSLPDVRTDLAQRISSLRVTHAEIVNQSVKYGGSEHSLDYIKTCIQNLPSCCILDDNGNPISWALLDESCAIRMGFTLPEYRRVGYTKVVLATLARKVHMMGFPVYVSVEENNTVSLHAYETRNVGIDTVSTLSDWYRLSYSAFLESCKNRPFICLYSTKVTPTGLLRNVVIIYINIYL</sequence>
<dbReference type="PROSITE" id="PS51186">
    <property type="entry name" value="GNAT"/>
    <property type="match status" value="1"/>
</dbReference>
<comment type="caution">
    <text evidence="5">The sequence shown here is derived from an EMBL/GenBank/DDBJ whole genome shotgun (WGS) entry which is preliminary data.</text>
</comment>
<dbReference type="GO" id="GO:0047961">
    <property type="term" value="F:glycine N-acyltransferase activity"/>
    <property type="evidence" value="ECO:0007669"/>
    <property type="project" value="InterPro"/>
</dbReference>
<evidence type="ECO:0000256" key="2">
    <source>
        <dbReference type="ARBA" id="ARBA00023315"/>
    </source>
</evidence>
<organism evidence="5 6">
    <name type="scientific">Acipenser oxyrinchus oxyrinchus</name>
    <dbReference type="NCBI Taxonomy" id="40147"/>
    <lineage>
        <taxon>Eukaryota</taxon>
        <taxon>Metazoa</taxon>
        <taxon>Chordata</taxon>
        <taxon>Craniata</taxon>
        <taxon>Vertebrata</taxon>
        <taxon>Euteleostomi</taxon>
        <taxon>Actinopterygii</taxon>
        <taxon>Chondrostei</taxon>
        <taxon>Acipenseriformes</taxon>
        <taxon>Acipenseridae</taxon>
        <taxon>Acipenser</taxon>
    </lineage>
</organism>
<keyword evidence="6" id="KW-1185">Reference proteome</keyword>
<dbReference type="EMBL" id="JAGXEW010000714">
    <property type="protein sequence ID" value="KAK1135383.1"/>
    <property type="molecule type" value="Genomic_DNA"/>
</dbReference>
<reference evidence="5" key="1">
    <citation type="submission" date="2022-02" db="EMBL/GenBank/DDBJ databases">
        <title>Atlantic sturgeon de novo genome assembly.</title>
        <authorList>
            <person name="Stock M."/>
            <person name="Klopp C."/>
            <person name="Guiguen Y."/>
            <person name="Cabau C."/>
            <person name="Parinello H."/>
            <person name="Santidrian Yebra-Pimentel E."/>
            <person name="Kuhl H."/>
            <person name="Dirks R.P."/>
            <person name="Guessner J."/>
            <person name="Wuertz S."/>
            <person name="Du K."/>
            <person name="Schartl M."/>
        </authorList>
    </citation>
    <scope>NUCLEOTIDE SEQUENCE</scope>
    <source>
        <strain evidence="5">STURGEONOMICS-FGT-2020</strain>
        <tissue evidence="5">Whole blood</tissue>
    </source>
</reference>
<dbReference type="PANTHER" id="PTHR15298:SF17">
    <property type="entry name" value="GLYCINE N-ACYLTRANSFERASE-LIKE PROTEIN"/>
    <property type="match status" value="1"/>
</dbReference>
<evidence type="ECO:0000256" key="3">
    <source>
        <dbReference type="RuleBase" id="RU368002"/>
    </source>
</evidence>
<dbReference type="InterPro" id="IPR010313">
    <property type="entry name" value="Glycine_N-acyltransferase"/>
</dbReference>
<accession>A0AAD8FR58</accession>
<dbReference type="Proteomes" id="UP001230051">
    <property type="component" value="Unassembled WGS sequence"/>
</dbReference>
<gene>
    <name evidence="5" type="primary">GLYATL3</name>
    <name evidence="5" type="ORF">AOXY_G38077</name>
</gene>
<dbReference type="InterPro" id="IPR000182">
    <property type="entry name" value="GNAT_dom"/>
</dbReference>
<dbReference type="InterPro" id="IPR016181">
    <property type="entry name" value="Acyl_CoA_acyltransferase"/>
</dbReference>
<feature type="domain" description="N-acetyltransferase" evidence="4">
    <location>
        <begin position="125"/>
        <end position="264"/>
    </location>
</feature>
<dbReference type="SUPFAM" id="SSF55729">
    <property type="entry name" value="Acyl-CoA N-acyltransferases (Nat)"/>
    <property type="match status" value="1"/>
</dbReference>
<dbReference type="Pfam" id="PF06021">
    <property type="entry name" value="Gly_acyl_tr_N"/>
    <property type="match status" value="1"/>
</dbReference>
<name>A0AAD8FR58_ACIOX</name>
<dbReference type="InterPro" id="IPR013652">
    <property type="entry name" value="Glycine_N-acyltransferase_C"/>
</dbReference>
<dbReference type="GO" id="GO:0005739">
    <property type="term" value="C:mitochondrion"/>
    <property type="evidence" value="ECO:0007669"/>
    <property type="project" value="InterPro"/>
</dbReference>